<accession>A0ACC1KJY8</accession>
<gene>
    <name evidence="1" type="ORF">H4R21_006430</name>
</gene>
<sequence>MCRELDTQIYQLRLMLARFHADLNAMVDQYNILAGADDDSQISTKADWEEVMEMANRPADAAASRARPVPSTHNNSSSTTVAADSSACGSQPHSASHASPMSGTTASPSPSAEQKPKATQHAPFPWCSTPPMEEVVELRQHLREIEQSPLFTDSPPLHRLHRQAPLLPVQQRTPSSLP</sequence>
<keyword evidence="2" id="KW-1185">Reference proteome</keyword>
<evidence type="ECO:0000313" key="2">
    <source>
        <dbReference type="Proteomes" id="UP001140087"/>
    </source>
</evidence>
<evidence type="ECO:0000313" key="1">
    <source>
        <dbReference type="EMBL" id="KAJ2790842.1"/>
    </source>
</evidence>
<organism evidence="1 2">
    <name type="scientific">Coemansia helicoidea</name>
    <dbReference type="NCBI Taxonomy" id="1286919"/>
    <lineage>
        <taxon>Eukaryota</taxon>
        <taxon>Fungi</taxon>
        <taxon>Fungi incertae sedis</taxon>
        <taxon>Zoopagomycota</taxon>
        <taxon>Kickxellomycotina</taxon>
        <taxon>Kickxellomycetes</taxon>
        <taxon>Kickxellales</taxon>
        <taxon>Kickxellaceae</taxon>
        <taxon>Coemansia</taxon>
    </lineage>
</organism>
<name>A0ACC1KJY8_9FUNG</name>
<dbReference type="EMBL" id="JANBUN010003421">
    <property type="protein sequence ID" value="KAJ2790842.1"/>
    <property type="molecule type" value="Genomic_DNA"/>
</dbReference>
<protein>
    <submittedName>
        <fullName evidence="1">Uncharacterized protein</fullName>
    </submittedName>
</protein>
<proteinExistence type="predicted"/>
<comment type="caution">
    <text evidence="1">The sequence shown here is derived from an EMBL/GenBank/DDBJ whole genome shotgun (WGS) entry which is preliminary data.</text>
</comment>
<reference evidence="1" key="1">
    <citation type="submission" date="2022-07" db="EMBL/GenBank/DDBJ databases">
        <title>Phylogenomic reconstructions and comparative analyses of Kickxellomycotina fungi.</title>
        <authorList>
            <person name="Reynolds N.K."/>
            <person name="Stajich J.E."/>
            <person name="Barry K."/>
            <person name="Grigoriev I.V."/>
            <person name="Crous P."/>
            <person name="Smith M.E."/>
        </authorList>
    </citation>
    <scope>NUCLEOTIDE SEQUENCE</scope>
    <source>
        <strain evidence="1">BCRC 34780</strain>
    </source>
</reference>
<dbReference type="Proteomes" id="UP001140087">
    <property type="component" value="Unassembled WGS sequence"/>
</dbReference>